<evidence type="ECO:0000256" key="1">
    <source>
        <dbReference type="SAM" id="Phobius"/>
    </source>
</evidence>
<name>A0A7J7TLC1_PIPKU</name>
<organism evidence="2 3">
    <name type="scientific">Pipistrellus kuhlii</name>
    <name type="common">Kuhl's pipistrelle</name>
    <dbReference type="NCBI Taxonomy" id="59472"/>
    <lineage>
        <taxon>Eukaryota</taxon>
        <taxon>Metazoa</taxon>
        <taxon>Chordata</taxon>
        <taxon>Craniata</taxon>
        <taxon>Vertebrata</taxon>
        <taxon>Euteleostomi</taxon>
        <taxon>Mammalia</taxon>
        <taxon>Eutheria</taxon>
        <taxon>Laurasiatheria</taxon>
        <taxon>Chiroptera</taxon>
        <taxon>Yangochiroptera</taxon>
        <taxon>Vespertilionidae</taxon>
        <taxon>Pipistrellus</taxon>
    </lineage>
</organism>
<reference evidence="2 3" key="1">
    <citation type="journal article" date="2020" name="Nature">
        <title>Six reference-quality genomes reveal evolution of bat adaptations.</title>
        <authorList>
            <person name="Jebb D."/>
            <person name="Huang Z."/>
            <person name="Pippel M."/>
            <person name="Hughes G.M."/>
            <person name="Lavrichenko K."/>
            <person name="Devanna P."/>
            <person name="Winkler S."/>
            <person name="Jermiin L.S."/>
            <person name="Skirmuntt E.C."/>
            <person name="Katzourakis A."/>
            <person name="Burkitt-Gray L."/>
            <person name="Ray D.A."/>
            <person name="Sullivan K.A.M."/>
            <person name="Roscito J.G."/>
            <person name="Kirilenko B.M."/>
            <person name="Davalos L.M."/>
            <person name="Corthals A.P."/>
            <person name="Power M.L."/>
            <person name="Jones G."/>
            <person name="Ransome R.D."/>
            <person name="Dechmann D.K.N."/>
            <person name="Locatelli A.G."/>
            <person name="Puechmaille S.J."/>
            <person name="Fedrigo O."/>
            <person name="Jarvis E.D."/>
            <person name="Hiller M."/>
            <person name="Vernes S.C."/>
            <person name="Myers E.W."/>
            <person name="Teeling E.C."/>
        </authorList>
    </citation>
    <scope>NUCLEOTIDE SEQUENCE [LARGE SCALE GENOMIC DNA]</scope>
    <source>
        <strain evidence="2">MPipKuh1</strain>
        <tissue evidence="2">Flight muscle</tissue>
    </source>
</reference>
<comment type="caution">
    <text evidence="2">The sequence shown here is derived from an EMBL/GenBank/DDBJ whole genome shotgun (WGS) entry which is preliminary data.</text>
</comment>
<evidence type="ECO:0000313" key="2">
    <source>
        <dbReference type="EMBL" id="KAF6301342.1"/>
    </source>
</evidence>
<feature type="transmembrane region" description="Helical" evidence="1">
    <location>
        <begin position="100"/>
        <end position="123"/>
    </location>
</feature>
<dbReference type="AlphaFoldDB" id="A0A7J7TLC1"/>
<sequence length="127" mass="13880">MLCVMWSLWAFCQIISIFLLWVLMIQTLTMQEGKALCEISAEARRKGLSVPATRSEGSQLSLSSVHMCVSLLAVAGMYTGLITAACLFSFGAISVLYTQLPALCFHFAVPTATINMLSVYLSWDSSN</sequence>
<dbReference type="EMBL" id="JACAGB010000027">
    <property type="protein sequence ID" value="KAF6301342.1"/>
    <property type="molecule type" value="Genomic_DNA"/>
</dbReference>
<keyword evidence="1" id="KW-0812">Transmembrane</keyword>
<protein>
    <submittedName>
        <fullName evidence="2">Uncharacterized protein</fullName>
    </submittedName>
</protein>
<keyword evidence="1" id="KW-1133">Transmembrane helix</keyword>
<feature type="transmembrane region" description="Helical" evidence="1">
    <location>
        <begin position="69"/>
        <end position="94"/>
    </location>
</feature>
<evidence type="ECO:0000313" key="3">
    <source>
        <dbReference type="Proteomes" id="UP000558488"/>
    </source>
</evidence>
<accession>A0A7J7TLC1</accession>
<dbReference type="Proteomes" id="UP000558488">
    <property type="component" value="Unassembled WGS sequence"/>
</dbReference>
<gene>
    <name evidence="2" type="ORF">mPipKuh1_009349</name>
</gene>
<keyword evidence="3" id="KW-1185">Reference proteome</keyword>
<proteinExistence type="predicted"/>
<feature type="transmembrane region" description="Helical" evidence="1">
    <location>
        <begin position="6"/>
        <end position="25"/>
    </location>
</feature>
<keyword evidence="1" id="KW-0472">Membrane</keyword>